<feature type="signal peptide" evidence="1">
    <location>
        <begin position="1"/>
        <end position="19"/>
    </location>
</feature>
<evidence type="ECO:0000256" key="1">
    <source>
        <dbReference type="SAM" id="SignalP"/>
    </source>
</evidence>
<sequence>MRTFLPALALLLCTWPAIALVSAGPAPDAAEVAVVFSPWSTAAGRFAALEAADAVAVRAGGAPFIWVVRSDRPGLAARLHAAGLLLLLDPIAAGGCRAAEQA</sequence>
<feature type="chain" id="PRO_5045063770" evidence="1">
    <location>
        <begin position="20"/>
        <end position="102"/>
    </location>
</feature>
<reference evidence="3" key="1">
    <citation type="journal article" date="2019" name="Int. J. Syst. Evol. Microbiol.">
        <title>The Global Catalogue of Microorganisms (GCM) 10K type strain sequencing project: providing services to taxonomists for standard genome sequencing and annotation.</title>
        <authorList>
            <consortium name="The Broad Institute Genomics Platform"/>
            <consortium name="The Broad Institute Genome Sequencing Center for Infectious Disease"/>
            <person name="Wu L."/>
            <person name="Ma J."/>
        </authorList>
    </citation>
    <scope>NUCLEOTIDE SEQUENCE [LARGE SCALE GENOMIC DNA]</scope>
    <source>
        <strain evidence="3">CGMCC 1.16275</strain>
    </source>
</reference>
<keyword evidence="1" id="KW-0732">Signal</keyword>
<evidence type="ECO:0000313" key="3">
    <source>
        <dbReference type="Proteomes" id="UP001596456"/>
    </source>
</evidence>
<keyword evidence="3" id="KW-1185">Reference proteome</keyword>
<proteinExistence type="predicted"/>
<dbReference type="Proteomes" id="UP001596456">
    <property type="component" value="Unassembled WGS sequence"/>
</dbReference>
<dbReference type="EMBL" id="JBHTCM010000004">
    <property type="protein sequence ID" value="MFC7331798.1"/>
    <property type="molecule type" value="Genomic_DNA"/>
</dbReference>
<organism evidence="2 3">
    <name type="scientific">Rhodocista pekingensis</name>
    <dbReference type="NCBI Taxonomy" id="201185"/>
    <lineage>
        <taxon>Bacteria</taxon>
        <taxon>Pseudomonadati</taxon>
        <taxon>Pseudomonadota</taxon>
        <taxon>Alphaproteobacteria</taxon>
        <taxon>Rhodospirillales</taxon>
        <taxon>Azospirillaceae</taxon>
        <taxon>Rhodocista</taxon>
    </lineage>
</organism>
<dbReference type="RefSeq" id="WP_377355794.1">
    <property type="nucleotide sequence ID" value="NZ_JBHTCM010000004.1"/>
</dbReference>
<protein>
    <submittedName>
        <fullName evidence="2">Uncharacterized protein</fullName>
    </submittedName>
</protein>
<name>A0ABW2KRG2_9PROT</name>
<gene>
    <name evidence="2" type="ORF">ACFQPS_01355</name>
</gene>
<comment type="caution">
    <text evidence="2">The sequence shown here is derived from an EMBL/GenBank/DDBJ whole genome shotgun (WGS) entry which is preliminary data.</text>
</comment>
<evidence type="ECO:0000313" key="2">
    <source>
        <dbReference type="EMBL" id="MFC7331798.1"/>
    </source>
</evidence>
<accession>A0ABW2KRG2</accession>